<reference evidence="8 9" key="1">
    <citation type="submission" date="2017-06" db="EMBL/GenBank/DDBJ databases">
        <title>Complete genome sequence of Paenibacillus donghaensis KCTC 13049T isolated from East Sea sediment, South Korea.</title>
        <authorList>
            <person name="Jung B.K."/>
            <person name="Hong S.-J."/>
            <person name="Shin J.-H."/>
        </authorList>
    </citation>
    <scope>NUCLEOTIDE SEQUENCE [LARGE SCALE GENOMIC DNA]</scope>
    <source>
        <strain evidence="8 9">KCTC 13049</strain>
    </source>
</reference>
<proteinExistence type="inferred from homology"/>
<keyword evidence="5" id="KW-0234">DNA repair</keyword>
<keyword evidence="6" id="KW-0802">TPR repeat</keyword>
<dbReference type="PROSITE" id="PS50005">
    <property type="entry name" value="TPR"/>
    <property type="match status" value="1"/>
</dbReference>
<dbReference type="PROSITE" id="PS51450">
    <property type="entry name" value="LRR"/>
    <property type="match status" value="1"/>
</dbReference>
<dbReference type="CDD" id="cd02511">
    <property type="entry name" value="Beta4Glucosyltransferase"/>
    <property type="match status" value="1"/>
</dbReference>
<dbReference type="InterPro" id="IPR011990">
    <property type="entry name" value="TPR-like_helical_dom_sf"/>
</dbReference>
<comment type="subcellular location">
    <subcellularLocation>
        <location evidence="1">Chromosome</location>
    </subcellularLocation>
</comment>
<dbReference type="EMBL" id="CP021780">
    <property type="protein sequence ID" value="ASA24018.1"/>
    <property type="molecule type" value="Genomic_DNA"/>
</dbReference>
<dbReference type="PANTHER" id="PTHR43630:SF2">
    <property type="entry name" value="GLYCOSYLTRANSFERASE"/>
    <property type="match status" value="1"/>
</dbReference>
<dbReference type="SMART" id="SM00028">
    <property type="entry name" value="TPR"/>
    <property type="match status" value="4"/>
</dbReference>
<dbReference type="GO" id="GO:0005694">
    <property type="term" value="C:chromosome"/>
    <property type="evidence" value="ECO:0007669"/>
    <property type="project" value="UniProtKB-SubCell"/>
</dbReference>
<dbReference type="Gene3D" id="3.90.550.10">
    <property type="entry name" value="Spore Coat Polysaccharide Biosynthesis Protein SpsA, Chain A"/>
    <property type="match status" value="1"/>
</dbReference>
<keyword evidence="3" id="KW-0158">Chromosome</keyword>
<dbReference type="InterPro" id="IPR001611">
    <property type="entry name" value="Leu-rich_rpt"/>
</dbReference>
<dbReference type="InterPro" id="IPR019734">
    <property type="entry name" value="TPR_rpt"/>
</dbReference>
<evidence type="ECO:0000313" key="8">
    <source>
        <dbReference type="EMBL" id="ASA24018.1"/>
    </source>
</evidence>
<accession>A0A2Z2KVR0</accession>
<feature type="domain" description="Glycosyltransferase 2-like" evidence="7">
    <location>
        <begin position="15"/>
        <end position="136"/>
    </location>
</feature>
<dbReference type="KEGG" id="pdh:B9T62_26480"/>
<evidence type="ECO:0000256" key="2">
    <source>
        <dbReference type="ARBA" id="ARBA00010999"/>
    </source>
</evidence>
<dbReference type="Pfam" id="PF13432">
    <property type="entry name" value="TPR_16"/>
    <property type="match status" value="2"/>
</dbReference>
<evidence type="ECO:0000256" key="1">
    <source>
        <dbReference type="ARBA" id="ARBA00004286"/>
    </source>
</evidence>
<evidence type="ECO:0000256" key="3">
    <source>
        <dbReference type="ARBA" id="ARBA00022454"/>
    </source>
</evidence>
<dbReference type="Gene3D" id="1.25.40.10">
    <property type="entry name" value="Tetratricopeptide repeat domain"/>
    <property type="match status" value="2"/>
</dbReference>
<dbReference type="SUPFAM" id="SSF48452">
    <property type="entry name" value="TPR-like"/>
    <property type="match status" value="2"/>
</dbReference>
<sequence length="695" mass="76904">MVGGIQVNKITLGVHLIVKNEADLLPRCLESLAGADEIVVTDTGSGDETRSIARSYGARLYELAWNDDFSAARNHGLAQAATDWILVMDADEVLLTPMADLTALLQTASAQAFTVSIDNRLGPNPEDHLSHRAVRLFRNGQGYRYSGIIHEAVDESIMGRHGAGAIESSDIVLLHDGYLPEIMARKQKTTRNKKLLQLALEQQPDDPFHLYNMAVTCCQEGQLQEAEELLVQSIRQASLRVSYRPTMIRDLCKLYLSGNKLQQLDSLLVHELERYPDYPDLHMLQGQSLELQGLPERAFGAYQRAEVLPEPAKSSGKYVSEHGMYTFRPLHRMGVISQQLGLQEEAARLFHRALSHHPLYRPALLGISSTFQRLEVADDAVAALLIQLTGTDSPAARAAIAETLCDIEAYGALAELSNGILPPEPGTALPTLSAMIISGRLQQADALMAELTVTQATEQEQSSGYPEACWTAWALCQWELYGSLQNSLFTAMPEALCTHLRAVALHLDERKEVLLHSEEVVVEPAASLPLPPSLITSLVRQSVRLKCSSIGQRLVQRFPAYSGVRAAAFYEQGDLQAAGELWITLLQEGRAEGPILFYIGETLYDYGHYDEAVRWFRQALEEEAKPEAARTGLALCYLHQALQELAEAGTKLESTAVEGPLQEDIKAVQSAITLLNHTPWHTEWSFRSKQRRETS</sequence>
<evidence type="ECO:0000259" key="7">
    <source>
        <dbReference type="Pfam" id="PF00535"/>
    </source>
</evidence>
<evidence type="ECO:0000256" key="6">
    <source>
        <dbReference type="PROSITE-ProRule" id="PRU00339"/>
    </source>
</evidence>
<dbReference type="PANTHER" id="PTHR43630">
    <property type="entry name" value="POLY-BETA-1,6-N-ACETYL-D-GLUCOSAMINE SYNTHASE"/>
    <property type="match status" value="1"/>
</dbReference>
<protein>
    <recommendedName>
        <fullName evidence="7">Glycosyltransferase 2-like domain-containing protein</fullName>
    </recommendedName>
</protein>
<evidence type="ECO:0000313" key="9">
    <source>
        <dbReference type="Proteomes" id="UP000249890"/>
    </source>
</evidence>
<dbReference type="Pfam" id="PF00535">
    <property type="entry name" value="Glycos_transf_2"/>
    <property type="match status" value="1"/>
</dbReference>
<dbReference type="Proteomes" id="UP000249890">
    <property type="component" value="Chromosome"/>
</dbReference>
<dbReference type="GO" id="GO:0006281">
    <property type="term" value="P:DNA repair"/>
    <property type="evidence" value="ECO:0007669"/>
    <property type="project" value="UniProtKB-KW"/>
</dbReference>
<keyword evidence="9" id="KW-1185">Reference proteome</keyword>
<dbReference type="AlphaFoldDB" id="A0A2Z2KVR0"/>
<keyword evidence="4" id="KW-0227">DNA damage</keyword>
<evidence type="ECO:0000256" key="5">
    <source>
        <dbReference type="ARBA" id="ARBA00023204"/>
    </source>
</evidence>
<dbReference type="InterPro" id="IPR001173">
    <property type="entry name" value="Glyco_trans_2-like"/>
</dbReference>
<name>A0A2Z2KVR0_9BACL</name>
<feature type="repeat" description="TPR" evidence="6">
    <location>
        <begin position="593"/>
        <end position="626"/>
    </location>
</feature>
<dbReference type="SUPFAM" id="SSF53448">
    <property type="entry name" value="Nucleotide-diphospho-sugar transferases"/>
    <property type="match status" value="1"/>
</dbReference>
<evidence type="ECO:0000256" key="4">
    <source>
        <dbReference type="ARBA" id="ARBA00022763"/>
    </source>
</evidence>
<dbReference type="InterPro" id="IPR029044">
    <property type="entry name" value="Nucleotide-diphossugar_trans"/>
</dbReference>
<comment type="similarity">
    <text evidence="2">Belongs to the Tonsoku family.</text>
</comment>
<organism evidence="8 9">
    <name type="scientific">Paenibacillus donghaensis</name>
    <dbReference type="NCBI Taxonomy" id="414771"/>
    <lineage>
        <taxon>Bacteria</taxon>
        <taxon>Bacillati</taxon>
        <taxon>Bacillota</taxon>
        <taxon>Bacilli</taxon>
        <taxon>Bacillales</taxon>
        <taxon>Paenibacillaceae</taxon>
        <taxon>Paenibacillus</taxon>
    </lineage>
</organism>
<gene>
    <name evidence="8" type="ORF">B9T62_26480</name>
</gene>